<evidence type="ECO:0000313" key="2">
    <source>
        <dbReference type="Proteomes" id="UP000003053"/>
    </source>
</evidence>
<sequence>MKNLNFETILEDAQKFLRTENDSYIQTYTEFIKYFEQINAGKINEHNLVIASHFVYGWMPTIIHLKLEQKDKVLFLLNAVKNGHILKVNELEILKKSINNSLVGLSKLLHFINPKDYAIWDSRIFRYLTEKKSSYGIDRPQLYLDYLKGIKNISENKDYGKIHDLISRNFEYDIYPTRAIEITMFETDRNRQSRMKK</sequence>
<name>A4C189_9FLAO</name>
<dbReference type="Proteomes" id="UP000003053">
    <property type="component" value="Unassembled WGS sequence"/>
</dbReference>
<dbReference type="eggNOG" id="ENOG5032QW9">
    <property type="taxonomic scope" value="Bacteria"/>
</dbReference>
<dbReference type="STRING" id="313594.PI23P_11182"/>
<proteinExistence type="predicted"/>
<evidence type="ECO:0000313" key="1">
    <source>
        <dbReference type="EMBL" id="EAR11892.1"/>
    </source>
</evidence>
<protein>
    <submittedName>
        <fullName evidence="1">Uncharacterized protein</fullName>
    </submittedName>
</protein>
<keyword evidence="2" id="KW-1185">Reference proteome</keyword>
<comment type="caution">
    <text evidence="1">The sequence shown here is derived from an EMBL/GenBank/DDBJ whole genome shotgun (WGS) entry which is preliminary data.</text>
</comment>
<dbReference type="HOGENOM" id="CLU_117048_0_0_10"/>
<gene>
    <name evidence="1" type="ORF">PI23P_11182</name>
</gene>
<accession>A4C189</accession>
<reference evidence="1 2" key="1">
    <citation type="submission" date="2006-02" db="EMBL/GenBank/DDBJ databases">
        <authorList>
            <person name="Murray A."/>
            <person name="Staley J."/>
            <person name="Ferriera S."/>
            <person name="Johnson J."/>
            <person name="Kravitz S."/>
            <person name="Halpern A."/>
            <person name="Remington K."/>
            <person name="Beeson K."/>
            <person name="Tran B."/>
            <person name="Rogers Y.-H."/>
            <person name="Friedman R."/>
            <person name="Venter J.C."/>
        </authorList>
    </citation>
    <scope>NUCLEOTIDE SEQUENCE [LARGE SCALE GENOMIC DNA]</scope>
    <source>
        <strain evidence="1 2">23-P</strain>
    </source>
</reference>
<dbReference type="RefSeq" id="WP_004570852.1">
    <property type="nucleotide sequence ID" value="NZ_CH724148.1"/>
</dbReference>
<organism evidence="1 2">
    <name type="scientific">Polaribacter irgensii 23-P</name>
    <dbReference type="NCBI Taxonomy" id="313594"/>
    <lineage>
        <taxon>Bacteria</taxon>
        <taxon>Pseudomonadati</taxon>
        <taxon>Bacteroidota</taxon>
        <taxon>Flavobacteriia</taxon>
        <taxon>Flavobacteriales</taxon>
        <taxon>Flavobacteriaceae</taxon>
    </lineage>
</organism>
<dbReference type="EMBL" id="AAOG01000003">
    <property type="protein sequence ID" value="EAR11892.1"/>
    <property type="molecule type" value="Genomic_DNA"/>
</dbReference>
<dbReference type="OrthoDB" id="9182769at2"/>
<dbReference type="AlphaFoldDB" id="A4C189"/>